<evidence type="ECO:0000313" key="2">
    <source>
        <dbReference type="EMBL" id="KAH7955741.1"/>
    </source>
</evidence>
<reference evidence="2" key="2">
    <citation type="submission" date="2021-09" db="EMBL/GenBank/DDBJ databases">
        <authorList>
            <person name="Jia N."/>
            <person name="Wang J."/>
            <person name="Shi W."/>
            <person name="Du L."/>
            <person name="Sun Y."/>
            <person name="Zhan W."/>
            <person name="Jiang J."/>
            <person name="Wang Q."/>
            <person name="Zhang B."/>
            <person name="Ji P."/>
            <person name="Sakyi L.B."/>
            <person name="Cui X."/>
            <person name="Yuan T."/>
            <person name="Jiang B."/>
            <person name="Yang W."/>
            <person name="Lam T.T.-Y."/>
            <person name="Chang Q."/>
            <person name="Ding S."/>
            <person name="Wang X."/>
            <person name="Zhu J."/>
            <person name="Ruan X."/>
            <person name="Zhao L."/>
            <person name="Wei J."/>
            <person name="Que T."/>
            <person name="Du C."/>
            <person name="Cheng J."/>
            <person name="Dai P."/>
            <person name="Han X."/>
            <person name="Huang E."/>
            <person name="Gao Y."/>
            <person name="Liu J."/>
            <person name="Shao H."/>
            <person name="Ye R."/>
            <person name="Li L."/>
            <person name="Wei W."/>
            <person name="Wang X."/>
            <person name="Wang C."/>
            <person name="Huo Q."/>
            <person name="Li W."/>
            <person name="Guo W."/>
            <person name="Chen H."/>
            <person name="Chen S."/>
            <person name="Zhou L."/>
            <person name="Zhou L."/>
            <person name="Ni X."/>
            <person name="Tian J."/>
            <person name="Zhou Y."/>
            <person name="Sheng Y."/>
            <person name="Liu T."/>
            <person name="Pan Y."/>
            <person name="Xia L."/>
            <person name="Li J."/>
            <person name="Zhao F."/>
            <person name="Cao W."/>
        </authorList>
    </citation>
    <scope>NUCLEOTIDE SEQUENCE</scope>
    <source>
        <strain evidence="2">Rsan-2018</strain>
        <tissue evidence="2">Larvae</tissue>
    </source>
</reference>
<proteinExistence type="predicted"/>
<accession>A0A9D4PU35</accession>
<organism evidence="2 3">
    <name type="scientific">Rhipicephalus sanguineus</name>
    <name type="common">Brown dog tick</name>
    <name type="synonym">Ixodes sanguineus</name>
    <dbReference type="NCBI Taxonomy" id="34632"/>
    <lineage>
        <taxon>Eukaryota</taxon>
        <taxon>Metazoa</taxon>
        <taxon>Ecdysozoa</taxon>
        <taxon>Arthropoda</taxon>
        <taxon>Chelicerata</taxon>
        <taxon>Arachnida</taxon>
        <taxon>Acari</taxon>
        <taxon>Parasitiformes</taxon>
        <taxon>Ixodida</taxon>
        <taxon>Ixodoidea</taxon>
        <taxon>Ixodidae</taxon>
        <taxon>Rhipicephalinae</taxon>
        <taxon>Rhipicephalus</taxon>
        <taxon>Rhipicephalus</taxon>
    </lineage>
</organism>
<name>A0A9D4PU35_RHISA</name>
<dbReference type="AlphaFoldDB" id="A0A9D4PU35"/>
<gene>
    <name evidence="2" type="ORF">HPB52_003424</name>
</gene>
<evidence type="ECO:0000256" key="1">
    <source>
        <dbReference type="SAM" id="MobiDB-lite"/>
    </source>
</evidence>
<feature type="region of interest" description="Disordered" evidence="1">
    <location>
        <begin position="1"/>
        <end position="64"/>
    </location>
</feature>
<sequence>MDATQSTLSSESSTAPPAPDMPAGSSTGTTEPRDDGVQQRNGVYYRRQVSPNKLHAERSAALVG</sequence>
<dbReference type="EMBL" id="JABSTV010001250">
    <property type="protein sequence ID" value="KAH7955741.1"/>
    <property type="molecule type" value="Genomic_DNA"/>
</dbReference>
<feature type="compositionally biased region" description="Polar residues" evidence="1">
    <location>
        <begin position="1"/>
        <end position="15"/>
    </location>
</feature>
<comment type="caution">
    <text evidence="2">The sequence shown here is derived from an EMBL/GenBank/DDBJ whole genome shotgun (WGS) entry which is preliminary data.</text>
</comment>
<dbReference type="Proteomes" id="UP000821837">
    <property type="component" value="Unassembled WGS sequence"/>
</dbReference>
<protein>
    <submittedName>
        <fullName evidence="2">Uncharacterized protein</fullName>
    </submittedName>
</protein>
<keyword evidence="3" id="KW-1185">Reference proteome</keyword>
<reference evidence="2" key="1">
    <citation type="journal article" date="2020" name="Cell">
        <title>Large-Scale Comparative Analyses of Tick Genomes Elucidate Their Genetic Diversity and Vector Capacities.</title>
        <authorList>
            <consortium name="Tick Genome and Microbiome Consortium (TIGMIC)"/>
            <person name="Jia N."/>
            <person name="Wang J."/>
            <person name="Shi W."/>
            <person name="Du L."/>
            <person name="Sun Y."/>
            <person name="Zhan W."/>
            <person name="Jiang J.F."/>
            <person name="Wang Q."/>
            <person name="Zhang B."/>
            <person name="Ji P."/>
            <person name="Bell-Sakyi L."/>
            <person name="Cui X.M."/>
            <person name="Yuan T.T."/>
            <person name="Jiang B.G."/>
            <person name="Yang W.F."/>
            <person name="Lam T.T."/>
            <person name="Chang Q.C."/>
            <person name="Ding S.J."/>
            <person name="Wang X.J."/>
            <person name="Zhu J.G."/>
            <person name="Ruan X.D."/>
            <person name="Zhao L."/>
            <person name="Wei J.T."/>
            <person name="Ye R.Z."/>
            <person name="Que T.C."/>
            <person name="Du C.H."/>
            <person name="Zhou Y.H."/>
            <person name="Cheng J.X."/>
            <person name="Dai P.F."/>
            <person name="Guo W.B."/>
            <person name="Han X.H."/>
            <person name="Huang E.J."/>
            <person name="Li L.F."/>
            <person name="Wei W."/>
            <person name="Gao Y.C."/>
            <person name="Liu J.Z."/>
            <person name="Shao H.Z."/>
            <person name="Wang X."/>
            <person name="Wang C.C."/>
            <person name="Yang T.C."/>
            <person name="Huo Q.B."/>
            <person name="Li W."/>
            <person name="Chen H.Y."/>
            <person name="Chen S.E."/>
            <person name="Zhou L.G."/>
            <person name="Ni X.B."/>
            <person name="Tian J.H."/>
            <person name="Sheng Y."/>
            <person name="Liu T."/>
            <person name="Pan Y.S."/>
            <person name="Xia L.Y."/>
            <person name="Li J."/>
            <person name="Zhao F."/>
            <person name="Cao W.C."/>
        </authorList>
    </citation>
    <scope>NUCLEOTIDE SEQUENCE</scope>
    <source>
        <strain evidence="2">Rsan-2018</strain>
    </source>
</reference>
<evidence type="ECO:0000313" key="3">
    <source>
        <dbReference type="Proteomes" id="UP000821837"/>
    </source>
</evidence>